<proteinExistence type="predicted"/>
<dbReference type="PANTHER" id="PTHR44329:SF288">
    <property type="entry name" value="MITOGEN-ACTIVATED PROTEIN KINASE KINASE KINASE 20"/>
    <property type="match status" value="1"/>
</dbReference>
<evidence type="ECO:0000313" key="7">
    <source>
        <dbReference type="Proteomes" id="UP000250043"/>
    </source>
</evidence>
<name>A0A8E2AYJ9_9APHY</name>
<dbReference type="InterPro" id="IPR051681">
    <property type="entry name" value="Ser/Thr_Kinases-Pseudokinases"/>
</dbReference>
<reference evidence="6 7" key="1">
    <citation type="submission" date="2016-07" db="EMBL/GenBank/DDBJ databases">
        <title>Draft genome of the white-rot fungus Obba rivulosa 3A-2.</title>
        <authorList>
            <consortium name="DOE Joint Genome Institute"/>
            <person name="Miettinen O."/>
            <person name="Riley R."/>
            <person name="Acob R."/>
            <person name="Barry K."/>
            <person name="Cullen D."/>
            <person name="De Vries R."/>
            <person name="Hainaut M."/>
            <person name="Hatakka A."/>
            <person name="Henrissat B."/>
            <person name="Hilden K."/>
            <person name="Kuo R."/>
            <person name="Labutti K."/>
            <person name="Lipzen A."/>
            <person name="Makela M.R."/>
            <person name="Sandor L."/>
            <person name="Spatafora J.W."/>
            <person name="Grigoriev I.V."/>
            <person name="Hibbett D.S."/>
        </authorList>
    </citation>
    <scope>NUCLEOTIDE SEQUENCE [LARGE SCALE GENOMIC DNA]</scope>
    <source>
        <strain evidence="6 7">3A-2</strain>
    </source>
</reference>
<dbReference type="InterPro" id="IPR000719">
    <property type="entry name" value="Prot_kinase_dom"/>
</dbReference>
<keyword evidence="1" id="KW-0808">Transferase</keyword>
<dbReference type="AlphaFoldDB" id="A0A8E2AYJ9"/>
<keyword evidence="3 6" id="KW-0418">Kinase</keyword>
<evidence type="ECO:0000256" key="2">
    <source>
        <dbReference type="ARBA" id="ARBA00022741"/>
    </source>
</evidence>
<dbReference type="Proteomes" id="UP000250043">
    <property type="component" value="Unassembled WGS sequence"/>
</dbReference>
<dbReference type="GO" id="GO:0004674">
    <property type="term" value="F:protein serine/threonine kinase activity"/>
    <property type="evidence" value="ECO:0007669"/>
    <property type="project" value="TreeGrafter"/>
</dbReference>
<dbReference type="SUPFAM" id="SSF56112">
    <property type="entry name" value="Protein kinase-like (PK-like)"/>
    <property type="match status" value="1"/>
</dbReference>
<organism evidence="6 7">
    <name type="scientific">Obba rivulosa</name>
    <dbReference type="NCBI Taxonomy" id="1052685"/>
    <lineage>
        <taxon>Eukaryota</taxon>
        <taxon>Fungi</taxon>
        <taxon>Dikarya</taxon>
        <taxon>Basidiomycota</taxon>
        <taxon>Agaricomycotina</taxon>
        <taxon>Agaricomycetes</taxon>
        <taxon>Polyporales</taxon>
        <taxon>Gelatoporiaceae</taxon>
        <taxon>Obba</taxon>
    </lineage>
</organism>
<gene>
    <name evidence="6" type="ORF">OBBRIDRAFT_47589</name>
</gene>
<evidence type="ECO:0000256" key="1">
    <source>
        <dbReference type="ARBA" id="ARBA00022679"/>
    </source>
</evidence>
<keyword evidence="2" id="KW-0547">Nucleotide-binding</keyword>
<sequence length="485" mass="54741">MPPRWPPISSEPDLLSGLARRISLTSEESAVFKHSLSLLAALCQSYAESVRIYSSSPSRAVIEWYEGVVSLVGSIQGFDLVGSIVNSVHFEDDLRRAYANRPPEVLEFSRSLPIMQPNYKIQTIDAFQTMLSSDDAMETAHNLQQDDLAALVNYTGEVLDDSSVVDVNNFTSRKAGLVLLRKLYRKSGLYPSLLSIPSEILHTGSALQPVASGGFADVWKGSCRGEQAAIKVYRIVGRDVPSALLKRVLKMALISRFLRHPNIIPFYGVNTELFPLCSAHKWMPNGDINRFLRCNPRAHRVKLVVDIAEGLKFLHDMDYLRAELKGDAVLIDKAQRACISAYEEFDDQSLHISSVYPMTTRWAAPEIIDPERFGLERSMWTRETDIYAFSTVMWEVFTGRIPFYELSREASVMRAIVTDRRPQRPIHATSLGLSNRIWDLMQRCWSSFPSDRPDMTDVLGCLDRVLHELGEDAPEAPEQWPLVMT</sequence>
<evidence type="ECO:0000313" key="6">
    <source>
        <dbReference type="EMBL" id="OCH88987.1"/>
    </source>
</evidence>
<dbReference type="InterPro" id="IPR001245">
    <property type="entry name" value="Ser-Thr/Tyr_kinase_cat_dom"/>
</dbReference>
<dbReference type="InterPro" id="IPR011009">
    <property type="entry name" value="Kinase-like_dom_sf"/>
</dbReference>
<dbReference type="EMBL" id="KV722438">
    <property type="protein sequence ID" value="OCH88987.1"/>
    <property type="molecule type" value="Genomic_DNA"/>
</dbReference>
<keyword evidence="4" id="KW-0067">ATP-binding</keyword>
<evidence type="ECO:0000256" key="4">
    <source>
        <dbReference type="ARBA" id="ARBA00022840"/>
    </source>
</evidence>
<protein>
    <submittedName>
        <fullName evidence="6">Kinase-like protein</fullName>
    </submittedName>
</protein>
<dbReference type="Gene3D" id="1.10.510.10">
    <property type="entry name" value="Transferase(Phosphotransferase) domain 1"/>
    <property type="match status" value="1"/>
</dbReference>
<accession>A0A8E2AYJ9</accession>
<dbReference type="PROSITE" id="PS50011">
    <property type="entry name" value="PROTEIN_KINASE_DOM"/>
    <property type="match status" value="1"/>
</dbReference>
<dbReference type="PANTHER" id="PTHR44329">
    <property type="entry name" value="SERINE/THREONINE-PROTEIN KINASE TNNI3K-RELATED"/>
    <property type="match status" value="1"/>
</dbReference>
<feature type="domain" description="Protein kinase" evidence="5">
    <location>
        <begin position="204"/>
        <end position="466"/>
    </location>
</feature>
<dbReference type="Pfam" id="PF07714">
    <property type="entry name" value="PK_Tyr_Ser-Thr"/>
    <property type="match status" value="1"/>
</dbReference>
<dbReference type="GO" id="GO:0005524">
    <property type="term" value="F:ATP binding"/>
    <property type="evidence" value="ECO:0007669"/>
    <property type="project" value="UniProtKB-KW"/>
</dbReference>
<dbReference type="OrthoDB" id="1668230at2759"/>
<evidence type="ECO:0000259" key="5">
    <source>
        <dbReference type="PROSITE" id="PS50011"/>
    </source>
</evidence>
<evidence type="ECO:0000256" key="3">
    <source>
        <dbReference type="ARBA" id="ARBA00022777"/>
    </source>
</evidence>
<keyword evidence="7" id="KW-1185">Reference proteome</keyword>